<evidence type="ECO:0000256" key="7">
    <source>
        <dbReference type="SAM" id="Phobius"/>
    </source>
</evidence>
<feature type="transmembrane region" description="Helical" evidence="7">
    <location>
        <begin position="112"/>
        <end position="135"/>
    </location>
</feature>
<feature type="transmembrane region" description="Helical" evidence="7">
    <location>
        <begin position="221"/>
        <end position="247"/>
    </location>
</feature>
<dbReference type="InterPro" id="IPR036259">
    <property type="entry name" value="MFS_trans_sf"/>
</dbReference>
<dbReference type="GO" id="GO:0022857">
    <property type="term" value="F:transmembrane transporter activity"/>
    <property type="evidence" value="ECO:0007669"/>
    <property type="project" value="InterPro"/>
</dbReference>
<feature type="transmembrane region" description="Helical" evidence="7">
    <location>
        <begin position="351"/>
        <end position="373"/>
    </location>
</feature>
<dbReference type="EMBL" id="FONV01000004">
    <property type="protein sequence ID" value="SFE88784.1"/>
    <property type="molecule type" value="Genomic_DNA"/>
</dbReference>
<dbReference type="OrthoDB" id="9815525at2"/>
<comment type="subcellular location">
    <subcellularLocation>
        <location evidence="1">Cell membrane</location>
        <topology evidence="1">Multi-pass membrane protein</topology>
    </subcellularLocation>
</comment>
<keyword evidence="10" id="KW-1185">Reference proteome</keyword>
<dbReference type="Gene3D" id="1.20.1250.20">
    <property type="entry name" value="MFS general substrate transporter like domains"/>
    <property type="match status" value="1"/>
</dbReference>
<keyword evidence="3" id="KW-1003">Cell membrane</keyword>
<dbReference type="PANTHER" id="PTHR23513">
    <property type="entry name" value="INTEGRAL MEMBRANE EFFLUX PROTEIN-RELATED"/>
    <property type="match status" value="1"/>
</dbReference>
<dbReference type="SUPFAM" id="SSF103473">
    <property type="entry name" value="MFS general substrate transporter"/>
    <property type="match status" value="1"/>
</dbReference>
<keyword evidence="4 7" id="KW-0812">Transmembrane</keyword>
<feature type="transmembrane region" description="Helical" evidence="7">
    <location>
        <begin position="379"/>
        <end position="398"/>
    </location>
</feature>
<feature type="transmembrane region" description="Helical" evidence="7">
    <location>
        <begin position="288"/>
        <end position="305"/>
    </location>
</feature>
<dbReference type="AlphaFoldDB" id="A0A1I2E735"/>
<evidence type="ECO:0000256" key="4">
    <source>
        <dbReference type="ARBA" id="ARBA00022692"/>
    </source>
</evidence>
<evidence type="ECO:0000256" key="3">
    <source>
        <dbReference type="ARBA" id="ARBA00022475"/>
    </source>
</evidence>
<accession>A0A1I2E735</accession>
<dbReference type="InterPro" id="IPR022324">
    <property type="entry name" value="Bacilysin_exporter_BacE_put"/>
</dbReference>
<reference evidence="9 10" key="1">
    <citation type="submission" date="2016-10" db="EMBL/GenBank/DDBJ databases">
        <authorList>
            <person name="de Groot N.N."/>
        </authorList>
    </citation>
    <scope>NUCLEOTIDE SEQUENCE [LARGE SCALE GENOMIC DNA]</scope>
    <source>
        <strain evidence="9 10">DSM 43019</strain>
    </source>
</reference>
<evidence type="ECO:0000256" key="2">
    <source>
        <dbReference type="ARBA" id="ARBA00022448"/>
    </source>
</evidence>
<evidence type="ECO:0000256" key="6">
    <source>
        <dbReference type="ARBA" id="ARBA00023136"/>
    </source>
</evidence>
<dbReference type="CDD" id="cd06173">
    <property type="entry name" value="MFS_MefA_like"/>
    <property type="match status" value="1"/>
</dbReference>
<dbReference type="InterPro" id="IPR010290">
    <property type="entry name" value="TM_effector"/>
</dbReference>
<evidence type="ECO:0000313" key="10">
    <source>
        <dbReference type="Proteomes" id="UP000199645"/>
    </source>
</evidence>
<dbReference type="PROSITE" id="PS50850">
    <property type="entry name" value="MFS"/>
    <property type="match status" value="1"/>
</dbReference>
<feature type="transmembrane region" description="Helical" evidence="7">
    <location>
        <begin position="155"/>
        <end position="176"/>
    </location>
</feature>
<keyword evidence="5 7" id="KW-1133">Transmembrane helix</keyword>
<feature type="transmembrane region" description="Helical" evidence="7">
    <location>
        <begin position="80"/>
        <end position="100"/>
    </location>
</feature>
<feature type="transmembrane region" description="Helical" evidence="7">
    <location>
        <begin position="253"/>
        <end position="276"/>
    </location>
</feature>
<evidence type="ECO:0000256" key="1">
    <source>
        <dbReference type="ARBA" id="ARBA00004651"/>
    </source>
</evidence>
<proteinExistence type="predicted"/>
<dbReference type="STRING" id="35752.SAMN05421541_104243"/>
<dbReference type="Pfam" id="PF05977">
    <property type="entry name" value="MFS_3"/>
    <property type="match status" value="1"/>
</dbReference>
<organism evidence="9 10">
    <name type="scientific">Actinoplanes philippinensis</name>
    <dbReference type="NCBI Taxonomy" id="35752"/>
    <lineage>
        <taxon>Bacteria</taxon>
        <taxon>Bacillati</taxon>
        <taxon>Actinomycetota</taxon>
        <taxon>Actinomycetes</taxon>
        <taxon>Micromonosporales</taxon>
        <taxon>Micromonosporaceae</taxon>
        <taxon>Actinoplanes</taxon>
    </lineage>
</organism>
<keyword evidence="2" id="KW-0813">Transport</keyword>
<protein>
    <submittedName>
        <fullName evidence="9">Predicted arabinose efflux permease, MFS family</fullName>
    </submittedName>
</protein>
<feature type="transmembrane region" description="Helical" evidence="7">
    <location>
        <begin position="311"/>
        <end position="331"/>
    </location>
</feature>
<feature type="transmembrane region" description="Helical" evidence="7">
    <location>
        <begin position="182"/>
        <end position="200"/>
    </location>
</feature>
<gene>
    <name evidence="9" type="ORF">SAMN05421541_104243</name>
</gene>
<dbReference type="GO" id="GO:0005886">
    <property type="term" value="C:plasma membrane"/>
    <property type="evidence" value="ECO:0007669"/>
    <property type="project" value="UniProtKB-SubCell"/>
</dbReference>
<keyword evidence="6 7" id="KW-0472">Membrane</keyword>
<dbReference type="Proteomes" id="UP000199645">
    <property type="component" value="Unassembled WGS sequence"/>
</dbReference>
<dbReference type="InterPro" id="IPR020846">
    <property type="entry name" value="MFS_dom"/>
</dbReference>
<dbReference type="PRINTS" id="PR01988">
    <property type="entry name" value="EXPORTERBACE"/>
</dbReference>
<feature type="domain" description="Major facilitator superfamily (MFS) profile" evidence="8">
    <location>
        <begin position="220"/>
        <end position="418"/>
    </location>
</feature>
<evidence type="ECO:0000256" key="5">
    <source>
        <dbReference type="ARBA" id="ARBA00022989"/>
    </source>
</evidence>
<sequence>MSMDSSPLWRDRRFTAFWAGQTVSQFGDRISELALPLIAATMLAATPAEVGLLTAAVWAPNLLSALVGAWVDGQAHRRRLLVAADLLRAAALLSLPVAYWCGALGLPQLFAVALLTGVGQVLFSCAYSSFFVTLVDRDRYVDANSKLSTSRSASFVAGPAVGGFLIQALTAPVAIVVDAVSFLVSALFLGRITAAPAPVGPRSSLAADLGAGLRYVRDHPYLRAALACVTTVNFFGFIAQALVVLYVSRELGLPAGLIGLAFGIGAVGAVVGAVVAPRLSARFGVGRMVVAGAILFPAPTAAIALAGGPDWMIATVIALAEAVSGVAVMVFDINLNSVQTAVIADDLRSRVAGVFGTVNYGARPLGALAGGLLGSTLGLRPTLLIAAVGGMLSCLWLLRSPIPGLRGLSALSPHPVQR</sequence>
<evidence type="ECO:0000313" key="9">
    <source>
        <dbReference type="EMBL" id="SFE88784.1"/>
    </source>
</evidence>
<dbReference type="PANTHER" id="PTHR23513:SF6">
    <property type="entry name" value="MAJOR FACILITATOR SUPERFAMILY ASSOCIATED DOMAIN-CONTAINING PROTEIN"/>
    <property type="match status" value="1"/>
</dbReference>
<evidence type="ECO:0000259" key="8">
    <source>
        <dbReference type="PROSITE" id="PS50850"/>
    </source>
</evidence>
<name>A0A1I2E735_9ACTN</name>